<evidence type="ECO:0000259" key="1">
    <source>
        <dbReference type="SMART" id="SM00942"/>
    </source>
</evidence>
<dbReference type="RefSeq" id="WP_007204094.1">
    <property type="nucleotide sequence ID" value="NZ_CH672414.1"/>
</dbReference>
<evidence type="ECO:0000313" key="2">
    <source>
        <dbReference type="EMBL" id="EAQ05554.1"/>
    </source>
</evidence>
<dbReference type="eggNOG" id="ENOG50342XD">
    <property type="taxonomic scope" value="Bacteria"/>
</dbReference>
<dbReference type="InterPro" id="IPR014820">
    <property type="entry name" value="PriCT_1"/>
</dbReference>
<keyword evidence="3" id="KW-1185">Reference proteome</keyword>
<dbReference type="EMBL" id="AAMS01000008">
    <property type="protein sequence ID" value="EAQ05554.1"/>
    <property type="molecule type" value="Genomic_DNA"/>
</dbReference>
<dbReference type="Proteomes" id="UP000004507">
    <property type="component" value="Unassembled WGS sequence"/>
</dbReference>
<evidence type="ECO:0000313" key="3">
    <source>
        <dbReference type="Proteomes" id="UP000004507"/>
    </source>
</evidence>
<gene>
    <name evidence="2" type="ORF">SKA53_00669</name>
</gene>
<protein>
    <recommendedName>
        <fullName evidence="1">Primase C-terminal 1 domain-containing protein</fullName>
    </recommendedName>
</protein>
<dbReference type="Pfam" id="PF08708">
    <property type="entry name" value="PriCT_1"/>
    <property type="match status" value="1"/>
</dbReference>
<feature type="domain" description="Primase C-terminal 1" evidence="1">
    <location>
        <begin position="225"/>
        <end position="291"/>
    </location>
</feature>
<name>A3V8A2_9RHOB</name>
<proteinExistence type="predicted"/>
<organism evidence="2 3">
    <name type="scientific">Yoonia vestfoldensis SKA53</name>
    <dbReference type="NCBI Taxonomy" id="314232"/>
    <lineage>
        <taxon>Bacteria</taxon>
        <taxon>Pseudomonadati</taxon>
        <taxon>Pseudomonadota</taxon>
        <taxon>Alphaproteobacteria</taxon>
        <taxon>Rhodobacterales</taxon>
        <taxon>Paracoccaceae</taxon>
        <taxon>Yoonia</taxon>
    </lineage>
</organism>
<dbReference type="HOGENOM" id="CLU_979477_0_0_5"/>
<comment type="caution">
    <text evidence="2">The sequence shown here is derived from an EMBL/GenBank/DDBJ whole genome shotgun (WGS) entry which is preliminary data.</text>
</comment>
<dbReference type="SMART" id="SM00942">
    <property type="entry name" value="PriCT_1"/>
    <property type="match status" value="1"/>
</dbReference>
<sequence length="293" mass="31853">MDFKNNSPQPHMSSTLAPQEEVALAAANWVKMGFPVEVRRNGLPTVDPRSPEQRKDPVATYFILCEISGLGLAVKTGPKTGLLAITASTSDENSGLNALRNAGFYCPQCDSPIRYDAIMDGKFEGGFHTMLYYVGKETFLRTALSELDGVVVEGSGEVITIPPGICDYGLALGVSTKATYEGPETLAPVGIPYLPDGLRKMIRAAERQTLADKRKPNSRRGVLPELYAPVAEGGRNNALARRAGFLLGVRKLTEEQTLKALLDINQRCCQPPLDICDVQSVVRSIAKRHQRHG</sequence>
<accession>A3V8A2</accession>
<dbReference type="STRING" id="314232.SKA53_00669"/>
<dbReference type="AlphaFoldDB" id="A3V8A2"/>
<reference evidence="2 3" key="1">
    <citation type="submission" date="2006-01" db="EMBL/GenBank/DDBJ databases">
        <authorList>
            <person name="Hagstrom A."/>
            <person name="Ferriera S."/>
            <person name="Johnson J."/>
            <person name="Kravitz S."/>
            <person name="Halpern A."/>
            <person name="Remington K."/>
            <person name="Beeson K."/>
            <person name="Tran B."/>
            <person name="Rogers Y.-H."/>
            <person name="Friedman R."/>
            <person name="Venter J.C."/>
        </authorList>
    </citation>
    <scope>NUCLEOTIDE SEQUENCE [LARGE SCALE GENOMIC DNA]</scope>
    <source>
        <strain evidence="2 3">SKA53</strain>
    </source>
</reference>